<feature type="domain" description="Ig-like" evidence="3">
    <location>
        <begin position="85"/>
        <end position="163"/>
    </location>
</feature>
<dbReference type="Proteomes" id="UP000711488">
    <property type="component" value="Unassembled WGS sequence"/>
</dbReference>
<gene>
    <name evidence="4" type="ORF">HAZT_HAZT000032</name>
</gene>
<proteinExistence type="predicted"/>
<evidence type="ECO:0000256" key="2">
    <source>
        <dbReference type="SAM" id="MobiDB-lite"/>
    </source>
</evidence>
<accession>A0A6A0H156</accession>
<evidence type="ECO:0000259" key="3">
    <source>
        <dbReference type="PROSITE" id="PS50835"/>
    </source>
</evidence>
<keyword evidence="1" id="KW-1015">Disulfide bond</keyword>
<dbReference type="SUPFAM" id="SSF48726">
    <property type="entry name" value="Immunoglobulin"/>
    <property type="match status" value="1"/>
</dbReference>
<reference evidence="4" key="2">
    <citation type="journal article" date="2018" name="Environ. Sci. Technol.">
        <title>The Toxicogenome of Hyalella azteca: A Model for Sediment Ecotoxicology and Evolutionary Toxicology.</title>
        <authorList>
            <person name="Poynton H.C."/>
            <person name="Hasenbein S."/>
            <person name="Benoit J.B."/>
            <person name="Sepulveda M.S."/>
            <person name="Poelchau M.F."/>
            <person name="Hughes D.S.T."/>
            <person name="Murali S.C."/>
            <person name="Chen S."/>
            <person name="Glastad K.M."/>
            <person name="Goodisman M.A.D."/>
            <person name="Werren J.H."/>
            <person name="Vineis J.H."/>
            <person name="Bowen J.L."/>
            <person name="Friedrich M."/>
            <person name="Jones J."/>
            <person name="Robertson H.M."/>
            <person name="Feyereisen R."/>
            <person name="Mechler-Hickson A."/>
            <person name="Mathers N."/>
            <person name="Lee C.E."/>
            <person name="Colbourne J.K."/>
            <person name="Biales A."/>
            <person name="Johnston J.S."/>
            <person name="Wellborn G.A."/>
            <person name="Rosendale A.J."/>
            <person name="Cridge A.G."/>
            <person name="Munoz-Torres M.C."/>
            <person name="Bain P.A."/>
            <person name="Manny A.R."/>
            <person name="Major K.M."/>
            <person name="Lambert F.N."/>
            <person name="Vulpe C.D."/>
            <person name="Tuck P."/>
            <person name="Blalock B.J."/>
            <person name="Lin Y.Y."/>
            <person name="Smith M.E."/>
            <person name="Ochoa-Acuna H."/>
            <person name="Chen M.M."/>
            <person name="Childers C.P."/>
            <person name="Qu J."/>
            <person name="Dugan S."/>
            <person name="Lee S.L."/>
            <person name="Chao H."/>
            <person name="Dinh H."/>
            <person name="Han Y."/>
            <person name="Doddapaneni H."/>
            <person name="Worley K.C."/>
            <person name="Muzny D.M."/>
            <person name="Gibbs R.A."/>
            <person name="Richards S."/>
        </authorList>
    </citation>
    <scope>NUCLEOTIDE SEQUENCE</scope>
    <source>
        <strain evidence="4">HAZT.00-mixed</strain>
        <tissue evidence="4">Whole organism</tissue>
    </source>
</reference>
<name>A0A6A0H156_HYAAZ</name>
<dbReference type="PANTHER" id="PTHR23278">
    <property type="entry name" value="SIDESTEP PROTEIN"/>
    <property type="match status" value="1"/>
</dbReference>
<feature type="region of interest" description="Disordered" evidence="2">
    <location>
        <begin position="1"/>
        <end position="29"/>
    </location>
</feature>
<dbReference type="Pfam" id="PF08205">
    <property type="entry name" value="C2-set_2"/>
    <property type="match status" value="1"/>
</dbReference>
<evidence type="ECO:0000313" key="4">
    <source>
        <dbReference type="EMBL" id="KAA0195019.1"/>
    </source>
</evidence>
<dbReference type="EMBL" id="JQDR03009910">
    <property type="protein sequence ID" value="KAA0195019.1"/>
    <property type="molecule type" value="Genomic_DNA"/>
</dbReference>
<evidence type="ECO:0000256" key="1">
    <source>
        <dbReference type="ARBA" id="ARBA00023157"/>
    </source>
</evidence>
<dbReference type="AlphaFoldDB" id="A0A6A0H156"/>
<sequence>MSSGNTYNNDELYPGQRTPSSAGKYSVKTDEGVVPGTTKIVNTLTIPSLQRQHLHQSFVCNAANSDLEKAVPITAAVIVDMTLPPMLISLTGINGPVSANVGTKVTCRVVGARPQPTVTFWLDGRPIKPSSERSSHDGNVTESSLLFTPTAEDQGRFLSCRAETPGLLQGKLEDGVKLEVHCEYCGL</sequence>
<dbReference type="InterPro" id="IPR013783">
    <property type="entry name" value="Ig-like_fold"/>
</dbReference>
<organism evidence="4">
    <name type="scientific">Hyalella azteca</name>
    <name type="common">Amphipod</name>
    <dbReference type="NCBI Taxonomy" id="294128"/>
    <lineage>
        <taxon>Eukaryota</taxon>
        <taxon>Metazoa</taxon>
        <taxon>Ecdysozoa</taxon>
        <taxon>Arthropoda</taxon>
        <taxon>Crustacea</taxon>
        <taxon>Multicrustacea</taxon>
        <taxon>Malacostraca</taxon>
        <taxon>Eumalacostraca</taxon>
        <taxon>Peracarida</taxon>
        <taxon>Amphipoda</taxon>
        <taxon>Senticaudata</taxon>
        <taxon>Talitrida</taxon>
        <taxon>Talitroidea</taxon>
        <taxon>Hyalellidae</taxon>
        <taxon>Hyalella</taxon>
    </lineage>
</organism>
<dbReference type="Gene3D" id="2.60.40.10">
    <property type="entry name" value="Immunoglobulins"/>
    <property type="match status" value="1"/>
</dbReference>
<dbReference type="InterPro" id="IPR013162">
    <property type="entry name" value="CD80_C2-set"/>
</dbReference>
<dbReference type="InterPro" id="IPR007110">
    <property type="entry name" value="Ig-like_dom"/>
</dbReference>
<protein>
    <recommendedName>
        <fullName evidence="3">Ig-like domain-containing protein</fullName>
    </recommendedName>
</protein>
<reference evidence="4" key="3">
    <citation type="submission" date="2019-06" db="EMBL/GenBank/DDBJ databases">
        <authorList>
            <person name="Poynton C."/>
            <person name="Hasenbein S."/>
            <person name="Benoit J.B."/>
            <person name="Sepulveda M.S."/>
            <person name="Poelchau M.F."/>
            <person name="Murali S.C."/>
            <person name="Chen S."/>
            <person name="Glastad K.M."/>
            <person name="Werren J.H."/>
            <person name="Vineis J.H."/>
            <person name="Bowen J.L."/>
            <person name="Friedrich M."/>
            <person name="Jones J."/>
            <person name="Robertson H.M."/>
            <person name="Feyereisen R."/>
            <person name="Mechler-Hickson A."/>
            <person name="Mathers N."/>
            <person name="Lee C.E."/>
            <person name="Colbourne J.K."/>
            <person name="Biales A."/>
            <person name="Johnston J.S."/>
            <person name="Wellborn G.A."/>
            <person name="Rosendale A.J."/>
            <person name="Cridge A.G."/>
            <person name="Munoz-Torres M.C."/>
            <person name="Bain P.A."/>
            <person name="Manny A.R."/>
            <person name="Major K.M."/>
            <person name="Lambert F.N."/>
            <person name="Vulpe C.D."/>
            <person name="Tuck P."/>
            <person name="Blalock B.J."/>
            <person name="Lin Y.-Y."/>
            <person name="Smith M.E."/>
            <person name="Ochoa-Acuna H."/>
            <person name="Chen M.-J.M."/>
            <person name="Childers C.P."/>
            <person name="Qu J."/>
            <person name="Dugan S."/>
            <person name="Lee S.L."/>
            <person name="Chao H."/>
            <person name="Dinh H."/>
            <person name="Han Y."/>
            <person name="Doddapaneni H."/>
            <person name="Worley K.C."/>
            <person name="Muzny D.M."/>
            <person name="Gibbs R.A."/>
            <person name="Richards S."/>
        </authorList>
    </citation>
    <scope>NUCLEOTIDE SEQUENCE</scope>
    <source>
        <strain evidence="4">HAZT.00-mixed</strain>
        <tissue evidence="4">Whole organism</tissue>
    </source>
</reference>
<dbReference type="InterPro" id="IPR036179">
    <property type="entry name" value="Ig-like_dom_sf"/>
</dbReference>
<dbReference type="PROSITE" id="PS50835">
    <property type="entry name" value="IG_LIKE"/>
    <property type="match status" value="1"/>
</dbReference>
<reference evidence="4" key="1">
    <citation type="submission" date="2014-08" db="EMBL/GenBank/DDBJ databases">
        <authorList>
            <person name="Murali S."/>
            <person name="Richards S."/>
            <person name="Bandaranaike D."/>
            <person name="Bellair M."/>
            <person name="Blankenburg K."/>
            <person name="Chao H."/>
            <person name="Dinh H."/>
            <person name="Doddapaneni H."/>
            <person name="Dugan-Rocha S."/>
            <person name="Elkadiri S."/>
            <person name="Gnanaolivu R."/>
            <person name="Hughes D."/>
            <person name="Lee S."/>
            <person name="Li M."/>
            <person name="Ming W."/>
            <person name="Munidasa M."/>
            <person name="Muniz J."/>
            <person name="Nguyen L."/>
            <person name="Osuji N."/>
            <person name="Pu L.-L."/>
            <person name="Puazo M."/>
            <person name="Skinner E."/>
            <person name="Qu C."/>
            <person name="Quiroz J."/>
            <person name="Raj R."/>
            <person name="Weissenberger G."/>
            <person name="Xin Y."/>
            <person name="Zou X."/>
            <person name="Han Y."/>
            <person name="Worley K."/>
            <person name="Muzny D."/>
            <person name="Gibbs R."/>
        </authorList>
    </citation>
    <scope>NUCLEOTIDE SEQUENCE</scope>
    <source>
        <strain evidence="4">HAZT.00-mixed</strain>
        <tissue evidence="4">Whole organism</tissue>
    </source>
</reference>
<comment type="caution">
    <text evidence="4">The sequence shown here is derived from an EMBL/GenBank/DDBJ whole genome shotgun (WGS) entry which is preliminary data.</text>
</comment>
<dbReference type="PANTHER" id="PTHR23278:SF19">
    <property type="entry name" value="OBSCURIN"/>
    <property type="match status" value="1"/>
</dbReference>